<evidence type="ECO:0000256" key="8">
    <source>
        <dbReference type="ARBA" id="ARBA00022840"/>
    </source>
</evidence>
<dbReference type="PANTHER" id="PTHR33540:SF2">
    <property type="entry name" value="TRNA THREONYLCARBAMOYLADENOSINE BIOSYNTHESIS PROTEIN TSAE"/>
    <property type="match status" value="1"/>
</dbReference>
<dbReference type="InterPro" id="IPR003442">
    <property type="entry name" value="T6A_TsaE"/>
</dbReference>
<dbReference type="OrthoDB" id="9800307at2"/>
<evidence type="ECO:0000256" key="5">
    <source>
        <dbReference type="ARBA" id="ARBA00022694"/>
    </source>
</evidence>
<keyword evidence="4" id="KW-0963">Cytoplasm</keyword>
<keyword evidence="5" id="KW-0819">tRNA processing</keyword>
<dbReference type="GO" id="GO:0002949">
    <property type="term" value="P:tRNA threonylcarbamoyladenosine modification"/>
    <property type="evidence" value="ECO:0007669"/>
    <property type="project" value="InterPro"/>
</dbReference>
<evidence type="ECO:0000256" key="7">
    <source>
        <dbReference type="ARBA" id="ARBA00022741"/>
    </source>
</evidence>
<keyword evidence="7" id="KW-0547">Nucleotide-binding</keyword>
<protein>
    <recommendedName>
        <fullName evidence="3">tRNA threonylcarbamoyladenosine biosynthesis protein TsaE</fullName>
    </recommendedName>
    <alternativeName>
        <fullName evidence="10">t(6)A37 threonylcarbamoyladenosine biosynthesis protein TsaE</fullName>
    </alternativeName>
</protein>
<evidence type="ECO:0000256" key="6">
    <source>
        <dbReference type="ARBA" id="ARBA00022723"/>
    </source>
</evidence>
<dbReference type="InterPro" id="IPR027417">
    <property type="entry name" value="P-loop_NTPase"/>
</dbReference>
<keyword evidence="12" id="KW-1185">Reference proteome</keyword>
<proteinExistence type="inferred from homology"/>
<dbReference type="SUPFAM" id="SSF52540">
    <property type="entry name" value="P-loop containing nucleoside triphosphate hydrolases"/>
    <property type="match status" value="1"/>
</dbReference>
<dbReference type="Gene3D" id="3.40.50.300">
    <property type="entry name" value="P-loop containing nucleotide triphosphate hydrolases"/>
    <property type="match status" value="1"/>
</dbReference>
<dbReference type="GO" id="GO:0005524">
    <property type="term" value="F:ATP binding"/>
    <property type="evidence" value="ECO:0007669"/>
    <property type="project" value="UniProtKB-KW"/>
</dbReference>
<dbReference type="RefSeq" id="WP_121173797.1">
    <property type="nucleotide sequence ID" value="NZ_RBIN01000009.1"/>
</dbReference>
<accession>A0A420WTV7</accession>
<evidence type="ECO:0000256" key="10">
    <source>
        <dbReference type="ARBA" id="ARBA00032441"/>
    </source>
</evidence>
<dbReference type="Proteomes" id="UP000281975">
    <property type="component" value="Unassembled WGS sequence"/>
</dbReference>
<dbReference type="NCBIfam" id="TIGR00150">
    <property type="entry name" value="T6A_YjeE"/>
    <property type="match status" value="1"/>
</dbReference>
<evidence type="ECO:0000256" key="1">
    <source>
        <dbReference type="ARBA" id="ARBA00004496"/>
    </source>
</evidence>
<keyword evidence="8" id="KW-0067">ATP-binding</keyword>
<comment type="similarity">
    <text evidence="2">Belongs to the TsaE family.</text>
</comment>
<reference evidence="11 12" key="1">
    <citation type="submission" date="2018-10" db="EMBL/GenBank/DDBJ databases">
        <title>Genomic Encyclopedia of Type Strains, Phase IV (KMG-IV): sequencing the most valuable type-strain genomes for metagenomic binning, comparative biology and taxonomic classification.</title>
        <authorList>
            <person name="Goeker M."/>
        </authorList>
    </citation>
    <scope>NUCLEOTIDE SEQUENCE [LARGE SCALE GENOMIC DNA]</scope>
    <source>
        <strain evidence="11 12">DSM 23229</strain>
    </source>
</reference>
<keyword evidence="6" id="KW-0479">Metal-binding</keyword>
<evidence type="ECO:0000256" key="3">
    <source>
        <dbReference type="ARBA" id="ARBA00019010"/>
    </source>
</evidence>
<dbReference type="Pfam" id="PF02367">
    <property type="entry name" value="TsaE"/>
    <property type="match status" value="1"/>
</dbReference>
<gene>
    <name evidence="11" type="ORF">C7446_2889</name>
</gene>
<dbReference type="PANTHER" id="PTHR33540">
    <property type="entry name" value="TRNA THREONYLCARBAMOYLADENOSINE BIOSYNTHESIS PROTEIN TSAE"/>
    <property type="match status" value="1"/>
</dbReference>
<comment type="caution">
    <text evidence="11">The sequence shown here is derived from an EMBL/GenBank/DDBJ whole genome shotgun (WGS) entry which is preliminary data.</text>
</comment>
<name>A0A420WTV7_9GAMM</name>
<dbReference type="EMBL" id="RBIN01000009">
    <property type="protein sequence ID" value="RKQ96297.1"/>
    <property type="molecule type" value="Genomic_DNA"/>
</dbReference>
<evidence type="ECO:0000256" key="4">
    <source>
        <dbReference type="ARBA" id="ARBA00022490"/>
    </source>
</evidence>
<evidence type="ECO:0000256" key="9">
    <source>
        <dbReference type="ARBA" id="ARBA00022842"/>
    </source>
</evidence>
<keyword evidence="9" id="KW-0460">Magnesium</keyword>
<organism evidence="11 12">
    <name type="scientific">Kushneria sinocarnis</name>
    <dbReference type="NCBI Taxonomy" id="595502"/>
    <lineage>
        <taxon>Bacteria</taxon>
        <taxon>Pseudomonadati</taxon>
        <taxon>Pseudomonadota</taxon>
        <taxon>Gammaproteobacteria</taxon>
        <taxon>Oceanospirillales</taxon>
        <taxon>Halomonadaceae</taxon>
        <taxon>Kushneria</taxon>
    </lineage>
</organism>
<evidence type="ECO:0000313" key="11">
    <source>
        <dbReference type="EMBL" id="RKQ96297.1"/>
    </source>
</evidence>
<evidence type="ECO:0000256" key="2">
    <source>
        <dbReference type="ARBA" id="ARBA00007599"/>
    </source>
</evidence>
<dbReference type="AlphaFoldDB" id="A0A420WTV7"/>
<dbReference type="GO" id="GO:0005737">
    <property type="term" value="C:cytoplasm"/>
    <property type="evidence" value="ECO:0007669"/>
    <property type="project" value="UniProtKB-SubCell"/>
</dbReference>
<sequence length="164" mass="17854">MQKFVLDNEDAQVAFGRALAAAMSFRGHVWLEGELGAGKTTLARGVMRALGITGAVKSPTYTLVEPYEVGAQQVYHFDLYRLADPEELEFIGARDWLDSEALCLIEWPSQGGDRLPTPDLRIRLALAGEGRHAEAEALSPHGEQALTQLPSLLARLRHSSEGGS</sequence>
<evidence type="ECO:0000313" key="12">
    <source>
        <dbReference type="Proteomes" id="UP000281975"/>
    </source>
</evidence>
<comment type="subcellular location">
    <subcellularLocation>
        <location evidence="1">Cytoplasm</location>
    </subcellularLocation>
</comment>
<dbReference type="GO" id="GO:0046872">
    <property type="term" value="F:metal ion binding"/>
    <property type="evidence" value="ECO:0007669"/>
    <property type="project" value="UniProtKB-KW"/>
</dbReference>